<evidence type="ECO:0000256" key="11">
    <source>
        <dbReference type="ARBA" id="ARBA00024225"/>
    </source>
</evidence>
<accession>A0A3B4YSP8</accession>
<feature type="transmembrane region" description="Helical" evidence="12">
    <location>
        <begin position="167"/>
        <end position="188"/>
    </location>
</feature>
<feature type="transmembrane region" description="Helical" evidence="12">
    <location>
        <begin position="53"/>
        <end position="70"/>
    </location>
</feature>
<dbReference type="EC" id="7.2.1.3" evidence="11"/>
<dbReference type="Proteomes" id="UP000261360">
    <property type="component" value="Unplaced"/>
</dbReference>
<evidence type="ECO:0000313" key="14">
    <source>
        <dbReference type="Ensembl" id="ENSSLDP00000031251.1"/>
    </source>
</evidence>
<dbReference type="RefSeq" id="XP_023269847.1">
    <property type="nucleotide sequence ID" value="XM_023414079.1"/>
</dbReference>
<evidence type="ECO:0000256" key="9">
    <source>
        <dbReference type="ARBA" id="ARBA00023004"/>
    </source>
</evidence>
<keyword evidence="10 12" id="KW-0472">Membrane</keyword>
<evidence type="ECO:0000256" key="6">
    <source>
        <dbReference type="ARBA" id="ARBA00022723"/>
    </source>
</evidence>
<reference evidence="14" key="2">
    <citation type="submission" date="2025-09" db="UniProtKB">
        <authorList>
            <consortium name="Ensembl"/>
        </authorList>
    </citation>
    <scope>IDENTIFICATION</scope>
</reference>
<dbReference type="AlphaFoldDB" id="A0A3B4YSP8"/>
<dbReference type="OrthoDB" id="432881at2759"/>
<protein>
    <recommendedName>
        <fullName evidence="11">ascorbate ferrireductase (transmembrane)</fullName>
        <ecNumber evidence="11">7.2.1.3</ecNumber>
    </recommendedName>
</protein>
<dbReference type="Ensembl" id="ENSSLDT00000032145.1">
    <property type="protein sequence ID" value="ENSSLDP00000031251.1"/>
    <property type="gene ID" value="ENSSLDG00000024018.1"/>
</dbReference>
<evidence type="ECO:0000313" key="15">
    <source>
        <dbReference type="Proteomes" id="UP000261360"/>
    </source>
</evidence>
<reference evidence="14" key="1">
    <citation type="submission" date="2025-08" db="UniProtKB">
        <authorList>
            <consortium name="Ensembl"/>
        </authorList>
    </citation>
    <scope>IDENTIFICATION</scope>
</reference>
<keyword evidence="4" id="KW-0349">Heme</keyword>
<evidence type="ECO:0000256" key="2">
    <source>
        <dbReference type="ARBA" id="ARBA00004141"/>
    </source>
</evidence>
<keyword evidence="7" id="KW-0249">Electron transport</keyword>
<dbReference type="CTD" id="11068"/>
<organism evidence="14 15">
    <name type="scientific">Seriola lalandi dorsalis</name>
    <dbReference type="NCBI Taxonomy" id="1841481"/>
    <lineage>
        <taxon>Eukaryota</taxon>
        <taxon>Metazoa</taxon>
        <taxon>Chordata</taxon>
        <taxon>Craniata</taxon>
        <taxon>Vertebrata</taxon>
        <taxon>Euteleostomi</taxon>
        <taxon>Actinopterygii</taxon>
        <taxon>Neopterygii</taxon>
        <taxon>Teleostei</taxon>
        <taxon>Neoteleostei</taxon>
        <taxon>Acanthomorphata</taxon>
        <taxon>Carangaria</taxon>
        <taxon>Carangiformes</taxon>
        <taxon>Carangidae</taxon>
        <taxon>Seriola</taxon>
    </lineage>
</organism>
<evidence type="ECO:0000259" key="13">
    <source>
        <dbReference type="PROSITE" id="PS50939"/>
    </source>
</evidence>
<keyword evidence="9" id="KW-0408">Iron</keyword>
<evidence type="ECO:0000256" key="7">
    <source>
        <dbReference type="ARBA" id="ARBA00022982"/>
    </source>
</evidence>
<keyword evidence="5 12" id="KW-0812">Transmembrane</keyword>
<dbReference type="PANTHER" id="PTHR15422">
    <property type="entry name" value="OS05G0565100 PROTEIN"/>
    <property type="match status" value="1"/>
</dbReference>
<keyword evidence="6" id="KW-0479">Metal-binding</keyword>
<dbReference type="InterPro" id="IPR045150">
    <property type="entry name" value="CYB561D1/2"/>
</dbReference>
<dbReference type="Gene3D" id="1.20.120.1770">
    <property type="match status" value="1"/>
</dbReference>
<dbReference type="PROSITE" id="PS50939">
    <property type="entry name" value="CYTOCHROME_B561"/>
    <property type="match status" value="1"/>
</dbReference>
<comment type="cofactor">
    <cofactor evidence="1">
        <name>heme b</name>
        <dbReference type="ChEBI" id="CHEBI:60344"/>
    </cofactor>
</comment>
<feature type="transmembrane region" description="Helical" evidence="12">
    <location>
        <begin position="121"/>
        <end position="146"/>
    </location>
</feature>
<dbReference type="GO" id="GO:0046872">
    <property type="term" value="F:metal ion binding"/>
    <property type="evidence" value="ECO:0007669"/>
    <property type="project" value="UniProtKB-KW"/>
</dbReference>
<feature type="transmembrane region" description="Helical" evidence="12">
    <location>
        <begin position="21"/>
        <end position="41"/>
    </location>
</feature>
<dbReference type="GO" id="GO:0005783">
    <property type="term" value="C:endoplasmic reticulum"/>
    <property type="evidence" value="ECO:0007669"/>
    <property type="project" value="TreeGrafter"/>
</dbReference>
<dbReference type="InterPro" id="IPR006593">
    <property type="entry name" value="Cyt_b561/ferric_Rdtase_TM"/>
</dbReference>
<dbReference type="GO" id="GO:0140571">
    <property type="term" value="F:transmembrane ascorbate ferrireductase activity"/>
    <property type="evidence" value="ECO:0007669"/>
    <property type="project" value="UniProtKB-EC"/>
</dbReference>
<evidence type="ECO:0000256" key="10">
    <source>
        <dbReference type="ARBA" id="ARBA00023136"/>
    </source>
</evidence>
<dbReference type="GO" id="GO:0140575">
    <property type="term" value="F:transmembrane monodehydroascorbate reductase activity"/>
    <property type="evidence" value="ECO:0007669"/>
    <property type="project" value="InterPro"/>
</dbReference>
<comment type="subcellular location">
    <subcellularLocation>
        <location evidence="2">Membrane</location>
        <topology evidence="2">Multi-pass membrane protein</topology>
    </subcellularLocation>
</comment>
<dbReference type="CDD" id="cd08761">
    <property type="entry name" value="Cyt_b561_CYB561D2_like"/>
    <property type="match status" value="1"/>
</dbReference>
<proteinExistence type="predicted"/>
<dbReference type="GO" id="GO:0016020">
    <property type="term" value="C:membrane"/>
    <property type="evidence" value="ECO:0007669"/>
    <property type="project" value="UniProtKB-SubCell"/>
</dbReference>
<dbReference type="GeneTree" id="ENSGT00440000038072"/>
<keyword evidence="8 12" id="KW-1133">Transmembrane helix</keyword>
<evidence type="ECO:0000256" key="3">
    <source>
        <dbReference type="ARBA" id="ARBA00022448"/>
    </source>
</evidence>
<evidence type="ECO:0000256" key="8">
    <source>
        <dbReference type="ARBA" id="ARBA00022989"/>
    </source>
</evidence>
<feature type="transmembrane region" description="Helical" evidence="12">
    <location>
        <begin position="194"/>
        <end position="219"/>
    </location>
</feature>
<keyword evidence="15" id="KW-1185">Reference proteome</keyword>
<dbReference type="STRING" id="1841481.ENSSLDP00000031251"/>
<sequence>MVHLNRDNEFEPRIYGFTSTASAVLTHLICIVFSVFIALLSRPGTSLFSWHPFFMTLAFSFFMTEAILLFSPHGSPIKRFPHKTKGRVHWILQCLCLSCAVLGLAAIAYNKHLNGKPHFTSWHGLLGLLTVCVVGLQSLAAVPLIYHSLAKGWSLAKLKRYHAASGLVTYLLGSISLLLGLCSAWFTASVREHTWYLSALCPALSALIIMNQVTSAYMAKKRLQS</sequence>
<keyword evidence="3" id="KW-0813">Transport</keyword>
<dbReference type="SMART" id="SM00665">
    <property type="entry name" value="B561"/>
    <property type="match status" value="1"/>
</dbReference>
<dbReference type="PANTHER" id="PTHR15422:SF21">
    <property type="entry name" value="TRANSMEMBRANE REDUCTASE CYB561D2"/>
    <property type="match status" value="1"/>
</dbReference>
<feature type="domain" description="Cytochrome b561" evidence="13">
    <location>
        <begin position="17"/>
        <end position="220"/>
    </location>
</feature>
<evidence type="ECO:0000256" key="4">
    <source>
        <dbReference type="ARBA" id="ARBA00022617"/>
    </source>
</evidence>
<evidence type="ECO:0000256" key="12">
    <source>
        <dbReference type="SAM" id="Phobius"/>
    </source>
</evidence>
<evidence type="ECO:0000256" key="1">
    <source>
        <dbReference type="ARBA" id="ARBA00001970"/>
    </source>
</evidence>
<dbReference type="Pfam" id="PF03188">
    <property type="entry name" value="Cytochrom_B561"/>
    <property type="match status" value="1"/>
</dbReference>
<evidence type="ECO:0000256" key="5">
    <source>
        <dbReference type="ARBA" id="ARBA00022692"/>
    </source>
</evidence>
<feature type="transmembrane region" description="Helical" evidence="12">
    <location>
        <begin position="90"/>
        <end position="109"/>
    </location>
</feature>
<name>A0A3B4YSP8_SERLL</name>
<dbReference type="GeneID" id="111660711"/>
<dbReference type="KEGG" id="slal:111660711"/>